<dbReference type="CDD" id="cd01085">
    <property type="entry name" value="APP"/>
    <property type="match status" value="1"/>
</dbReference>
<dbReference type="OrthoDB" id="9995434at2759"/>
<dbReference type="Pfam" id="PF01321">
    <property type="entry name" value="Creatinase_N"/>
    <property type="match status" value="1"/>
</dbReference>
<evidence type="ECO:0000256" key="1">
    <source>
        <dbReference type="ARBA" id="ARBA00001936"/>
    </source>
</evidence>
<accession>A0A1Y1U6E5</accession>
<evidence type="ECO:0000259" key="7">
    <source>
        <dbReference type="Pfam" id="PF00557"/>
    </source>
</evidence>
<feature type="domain" description="Peptidase M24 C-terminal" evidence="9">
    <location>
        <begin position="575"/>
        <end position="639"/>
    </location>
</feature>
<dbReference type="Gene3D" id="3.40.350.10">
    <property type="entry name" value="Creatinase/prolidase N-terminal domain"/>
    <property type="match status" value="2"/>
</dbReference>
<dbReference type="InterPro" id="IPR029149">
    <property type="entry name" value="Creatin/AminoP/Spt16_N"/>
</dbReference>
<dbReference type="SUPFAM" id="SSF53092">
    <property type="entry name" value="Creatinase/prolidase N-terminal domain"/>
    <property type="match status" value="1"/>
</dbReference>
<dbReference type="Pfam" id="PF16189">
    <property type="entry name" value="Creatinase_N_2"/>
    <property type="match status" value="1"/>
</dbReference>
<dbReference type="Pfam" id="PF00557">
    <property type="entry name" value="Peptidase_M24"/>
    <property type="match status" value="1"/>
</dbReference>
<dbReference type="InterPro" id="IPR050422">
    <property type="entry name" value="X-Pro_aminopeptidase_P"/>
</dbReference>
<comment type="caution">
    <text evidence="10">The sequence shown here is derived from an EMBL/GenBank/DDBJ whole genome shotgun (WGS) entry which is preliminary data.</text>
</comment>
<dbReference type="STRING" id="4999.A0A1Y1U6E5"/>
<dbReference type="PANTHER" id="PTHR43763">
    <property type="entry name" value="XAA-PRO AMINOPEPTIDASE 1"/>
    <property type="match status" value="1"/>
</dbReference>
<dbReference type="FunFam" id="3.90.230.10:FF:000007">
    <property type="entry name" value="Xaa-Pro aminopeptidase P"/>
    <property type="match status" value="1"/>
</dbReference>
<sequence length="639" mass="71628">MSTKSANDKLSALRSLMQEHNVGAYVVPSEDAHMSEYTAPVDQRREYLTSFTGSAGTAIVTKDEARFWTDGRYFLQAEKQLGKEWILMKSGMTGVPTWQQWLKNDLPAKSRIGMDPTILAHAEHSSLTKSLSEGNKSYIVAIDDNLVDDVWGTERHPRPSNPVIQLEDKYAGASVGSKLTKLRELLNQVGSPGIVVTQLDEVAWMFNLRGSDIAYNPVFFAYAILTPDDCNLFVNAKCLSEPIRDYLHKNNVSILDYEKVWPHLKTLGERTKESRAQKAKEEEEKGSTGPKEITLPDGEKIIKTDKVLVGKKTSWAVVRVLGEENVEVRRSFVEDEKAKKNATEIEGFRQCNIRDGAALCRYFAWLEEELSKGAKLTEYSAAKELENFRKQNEKFMGLSFSTISSTGPNAAVIHYEATENDTAVIDPNQIYLCDSGAQYLDGTTDTTRTMHFGTPTEEEKLANTRVLQGHIALDRAVFPKGTSGFVLDAIARIPLWQDGLDFRHGTGHGVGHFLNVHEGPQGISPRPTTLDIALKEGMVISNEPGYYADGKFGIRIENVFAVKRANTRENFGGKGYLEFEHFTMVPMQTKLVQHDLLAPIEKKWLNDYHAEVLEKVTPVLKSFGDDRALKWLERECKAI</sequence>
<evidence type="ECO:0000256" key="5">
    <source>
        <dbReference type="ARBA" id="ARBA00023211"/>
    </source>
</evidence>
<dbReference type="PANTHER" id="PTHR43763:SF6">
    <property type="entry name" value="XAA-PRO AMINOPEPTIDASE 1"/>
    <property type="match status" value="1"/>
</dbReference>
<dbReference type="Pfam" id="PF16188">
    <property type="entry name" value="Peptidase_M24_C"/>
    <property type="match status" value="1"/>
</dbReference>
<dbReference type="InterPro" id="IPR033740">
    <property type="entry name" value="Pept_M24B"/>
</dbReference>
<evidence type="ECO:0000256" key="4">
    <source>
        <dbReference type="ARBA" id="ARBA00022801"/>
    </source>
</evidence>
<name>A0A1Y1U6E5_9TREE</name>
<evidence type="ECO:0000313" key="10">
    <source>
        <dbReference type="EMBL" id="ORX33572.1"/>
    </source>
</evidence>
<dbReference type="GO" id="GO:0070006">
    <property type="term" value="F:metalloaminopeptidase activity"/>
    <property type="evidence" value="ECO:0007669"/>
    <property type="project" value="InterPro"/>
</dbReference>
<dbReference type="GO" id="GO:0046872">
    <property type="term" value="F:metal ion binding"/>
    <property type="evidence" value="ECO:0007669"/>
    <property type="project" value="UniProtKB-KW"/>
</dbReference>
<keyword evidence="3" id="KW-0479">Metal-binding</keyword>
<dbReference type="InterPro" id="IPR000994">
    <property type="entry name" value="Pept_M24"/>
</dbReference>
<protein>
    <submittedName>
        <fullName evidence="10">Peptidase M24, structural domain-containing protein</fullName>
    </submittedName>
</protein>
<evidence type="ECO:0000259" key="9">
    <source>
        <dbReference type="Pfam" id="PF16188"/>
    </source>
</evidence>
<gene>
    <name evidence="10" type="ORF">BD324DRAFT_654028</name>
</gene>
<dbReference type="InterPro" id="IPR032416">
    <property type="entry name" value="Peptidase_M24_C"/>
</dbReference>
<reference evidence="10 11" key="1">
    <citation type="submission" date="2017-03" db="EMBL/GenBank/DDBJ databases">
        <title>Widespread Adenine N6-methylation of Active Genes in Fungi.</title>
        <authorList>
            <consortium name="DOE Joint Genome Institute"/>
            <person name="Mondo S.J."/>
            <person name="Dannebaum R.O."/>
            <person name="Kuo R.C."/>
            <person name="Louie K.B."/>
            <person name="Bewick A.J."/>
            <person name="Labutti K."/>
            <person name="Haridas S."/>
            <person name="Kuo A."/>
            <person name="Salamov A."/>
            <person name="Ahrendt S.R."/>
            <person name="Lau R."/>
            <person name="Bowen B.P."/>
            <person name="Lipzen A."/>
            <person name="Sullivan W."/>
            <person name="Andreopoulos W.B."/>
            <person name="Clum A."/>
            <person name="Lindquist E."/>
            <person name="Daum C."/>
            <person name="Northen T.R."/>
            <person name="Ramamoorthy G."/>
            <person name="Schmitz R.J."/>
            <person name="Gryganskyi A."/>
            <person name="Culley D."/>
            <person name="Magnuson J."/>
            <person name="James T.Y."/>
            <person name="O'Malley M.A."/>
            <person name="Stajich J.E."/>
            <person name="Spatafora J.W."/>
            <person name="Visel A."/>
            <person name="Grigoriev I.V."/>
        </authorList>
    </citation>
    <scope>NUCLEOTIDE SEQUENCE [LARGE SCALE GENOMIC DNA]</scope>
    <source>
        <strain evidence="10 11">NRRL Y-17943</strain>
    </source>
</reference>
<dbReference type="RefSeq" id="XP_021867891.1">
    <property type="nucleotide sequence ID" value="XM_022018738.1"/>
</dbReference>
<dbReference type="Proteomes" id="UP000193218">
    <property type="component" value="Unassembled WGS sequence"/>
</dbReference>
<evidence type="ECO:0000256" key="2">
    <source>
        <dbReference type="ARBA" id="ARBA00008766"/>
    </source>
</evidence>
<feature type="domain" description="Peptidase M24" evidence="7">
    <location>
        <begin position="347"/>
        <end position="563"/>
    </location>
</feature>
<dbReference type="InParanoid" id="A0A1Y1U6E5"/>
<keyword evidence="4" id="KW-0378">Hydrolase</keyword>
<comment type="cofactor">
    <cofactor evidence="1">
        <name>Mn(2+)</name>
        <dbReference type="ChEBI" id="CHEBI:29035"/>
    </cofactor>
</comment>
<organism evidence="10 11">
    <name type="scientific">Kockovaella imperatae</name>
    <dbReference type="NCBI Taxonomy" id="4999"/>
    <lineage>
        <taxon>Eukaryota</taxon>
        <taxon>Fungi</taxon>
        <taxon>Dikarya</taxon>
        <taxon>Basidiomycota</taxon>
        <taxon>Agaricomycotina</taxon>
        <taxon>Tremellomycetes</taxon>
        <taxon>Tremellales</taxon>
        <taxon>Cuniculitremaceae</taxon>
        <taxon>Kockovaella</taxon>
    </lineage>
</organism>
<dbReference type="FunFam" id="3.40.350.10:FF:000003">
    <property type="entry name" value="Xaa-pro aminopeptidase P"/>
    <property type="match status" value="1"/>
</dbReference>
<dbReference type="EMBL" id="NBSH01000019">
    <property type="protein sequence ID" value="ORX33572.1"/>
    <property type="molecule type" value="Genomic_DNA"/>
</dbReference>
<keyword evidence="5" id="KW-0464">Manganese</keyword>
<dbReference type="AlphaFoldDB" id="A0A1Y1U6E5"/>
<dbReference type="InterPro" id="IPR036005">
    <property type="entry name" value="Creatinase/aminopeptidase-like"/>
</dbReference>
<dbReference type="GeneID" id="33560547"/>
<keyword evidence="11" id="KW-1185">Reference proteome</keyword>
<dbReference type="Gene3D" id="3.90.230.10">
    <property type="entry name" value="Creatinase/methionine aminopeptidase superfamily"/>
    <property type="match status" value="1"/>
</dbReference>
<evidence type="ECO:0000313" key="11">
    <source>
        <dbReference type="Proteomes" id="UP000193218"/>
    </source>
</evidence>
<comment type="similarity">
    <text evidence="2">Belongs to the peptidase M24B family.</text>
</comment>
<evidence type="ECO:0000256" key="3">
    <source>
        <dbReference type="ARBA" id="ARBA00022723"/>
    </source>
</evidence>
<dbReference type="GO" id="GO:0005737">
    <property type="term" value="C:cytoplasm"/>
    <property type="evidence" value="ECO:0007669"/>
    <property type="project" value="UniProtKB-ARBA"/>
</dbReference>
<dbReference type="SUPFAM" id="SSF55920">
    <property type="entry name" value="Creatinase/aminopeptidase"/>
    <property type="match status" value="1"/>
</dbReference>
<evidence type="ECO:0000256" key="6">
    <source>
        <dbReference type="SAM" id="MobiDB-lite"/>
    </source>
</evidence>
<feature type="region of interest" description="Disordered" evidence="6">
    <location>
        <begin position="271"/>
        <end position="295"/>
    </location>
</feature>
<proteinExistence type="inferred from homology"/>
<dbReference type="InterPro" id="IPR000587">
    <property type="entry name" value="Creatinase_N"/>
</dbReference>
<evidence type="ECO:0000259" key="8">
    <source>
        <dbReference type="Pfam" id="PF01321"/>
    </source>
</evidence>
<feature type="compositionally biased region" description="Basic and acidic residues" evidence="6">
    <location>
        <begin position="271"/>
        <end position="286"/>
    </location>
</feature>
<feature type="domain" description="Creatinase N-terminal" evidence="8">
    <location>
        <begin position="10"/>
        <end position="133"/>
    </location>
</feature>
<dbReference type="FunCoup" id="A0A1Y1U6E5">
    <property type="interactions" value="376"/>
</dbReference>